<evidence type="ECO:0000259" key="1">
    <source>
        <dbReference type="Pfam" id="PF04542"/>
    </source>
</evidence>
<sequence length="96" mass="12006">MHDKYRQSFEEIFKQNERRIHYHMHKLGIHDGQREYYVEGIYAMWIAYKKYDPNKSQLGTYFNYTIRHRLIDMLRKKTKEVHHQRPVRGKVIMSEY</sequence>
<organism evidence="2 3">
    <name type="scientific">Lentibacillus salinarum</name>
    <dbReference type="NCBI Taxonomy" id="446820"/>
    <lineage>
        <taxon>Bacteria</taxon>
        <taxon>Bacillati</taxon>
        <taxon>Bacillota</taxon>
        <taxon>Bacilli</taxon>
        <taxon>Bacillales</taxon>
        <taxon>Bacillaceae</taxon>
        <taxon>Lentibacillus</taxon>
    </lineage>
</organism>
<reference evidence="3" key="1">
    <citation type="journal article" date="2019" name="Int. J. Syst. Evol. Microbiol.">
        <title>The Global Catalogue of Microorganisms (GCM) 10K type strain sequencing project: providing services to taxonomists for standard genome sequencing and annotation.</title>
        <authorList>
            <consortium name="The Broad Institute Genomics Platform"/>
            <consortium name="The Broad Institute Genome Sequencing Center for Infectious Disease"/>
            <person name="Wu L."/>
            <person name="Ma J."/>
        </authorList>
    </citation>
    <scope>NUCLEOTIDE SEQUENCE [LARGE SCALE GENOMIC DNA]</scope>
    <source>
        <strain evidence="3">CCUG 54822</strain>
    </source>
</reference>
<dbReference type="Proteomes" id="UP001597178">
    <property type="component" value="Unassembled WGS sequence"/>
</dbReference>
<dbReference type="SUPFAM" id="SSF88946">
    <property type="entry name" value="Sigma2 domain of RNA polymerase sigma factors"/>
    <property type="match status" value="1"/>
</dbReference>
<dbReference type="InterPro" id="IPR007627">
    <property type="entry name" value="RNA_pol_sigma70_r2"/>
</dbReference>
<name>A0ABW3ZUK9_9BACI</name>
<proteinExistence type="predicted"/>
<dbReference type="Gene3D" id="1.10.1740.10">
    <property type="match status" value="1"/>
</dbReference>
<accession>A0ABW3ZUK9</accession>
<protein>
    <submittedName>
        <fullName evidence="2">Sigma factor</fullName>
    </submittedName>
</protein>
<gene>
    <name evidence="2" type="ORF">ACFQ4A_09810</name>
</gene>
<evidence type="ECO:0000313" key="3">
    <source>
        <dbReference type="Proteomes" id="UP001597178"/>
    </source>
</evidence>
<comment type="caution">
    <text evidence="2">The sequence shown here is derived from an EMBL/GenBank/DDBJ whole genome shotgun (WGS) entry which is preliminary data.</text>
</comment>
<feature type="domain" description="RNA polymerase sigma-70 region 2" evidence="1">
    <location>
        <begin position="13"/>
        <end position="79"/>
    </location>
</feature>
<dbReference type="RefSeq" id="WP_382400007.1">
    <property type="nucleotide sequence ID" value="NZ_JBHTNH010000020.1"/>
</dbReference>
<evidence type="ECO:0000313" key="2">
    <source>
        <dbReference type="EMBL" id="MFD1361949.1"/>
    </source>
</evidence>
<dbReference type="Pfam" id="PF04542">
    <property type="entry name" value="Sigma70_r2"/>
    <property type="match status" value="1"/>
</dbReference>
<dbReference type="InterPro" id="IPR013325">
    <property type="entry name" value="RNA_pol_sigma_r2"/>
</dbReference>
<dbReference type="EMBL" id="JBHTNH010000020">
    <property type="protein sequence ID" value="MFD1361949.1"/>
    <property type="molecule type" value="Genomic_DNA"/>
</dbReference>
<keyword evidence="3" id="KW-1185">Reference proteome</keyword>